<feature type="non-terminal residue" evidence="1">
    <location>
        <position position="1"/>
    </location>
</feature>
<evidence type="ECO:0000313" key="1">
    <source>
        <dbReference type="EMBL" id="MEQ2166566.1"/>
    </source>
</evidence>
<accession>A0ABV0N596</accession>
<organism evidence="1 2">
    <name type="scientific">Goodea atripinnis</name>
    <dbReference type="NCBI Taxonomy" id="208336"/>
    <lineage>
        <taxon>Eukaryota</taxon>
        <taxon>Metazoa</taxon>
        <taxon>Chordata</taxon>
        <taxon>Craniata</taxon>
        <taxon>Vertebrata</taxon>
        <taxon>Euteleostomi</taxon>
        <taxon>Actinopterygii</taxon>
        <taxon>Neopterygii</taxon>
        <taxon>Teleostei</taxon>
        <taxon>Neoteleostei</taxon>
        <taxon>Acanthomorphata</taxon>
        <taxon>Ovalentaria</taxon>
        <taxon>Atherinomorphae</taxon>
        <taxon>Cyprinodontiformes</taxon>
        <taxon>Goodeidae</taxon>
        <taxon>Goodea</taxon>
    </lineage>
</organism>
<protein>
    <submittedName>
        <fullName evidence="1">Uncharacterized protein</fullName>
    </submittedName>
</protein>
<reference evidence="1 2" key="1">
    <citation type="submission" date="2021-06" db="EMBL/GenBank/DDBJ databases">
        <authorList>
            <person name="Palmer J.M."/>
        </authorList>
    </citation>
    <scope>NUCLEOTIDE SEQUENCE [LARGE SCALE GENOMIC DNA]</scope>
    <source>
        <strain evidence="1 2">GA_2019</strain>
        <tissue evidence="1">Muscle</tissue>
    </source>
</reference>
<dbReference type="EMBL" id="JAHRIO010024429">
    <property type="protein sequence ID" value="MEQ2166566.1"/>
    <property type="molecule type" value="Genomic_DNA"/>
</dbReference>
<proteinExistence type="predicted"/>
<dbReference type="Proteomes" id="UP001476798">
    <property type="component" value="Unassembled WGS sequence"/>
</dbReference>
<sequence>VTACYEAMRLVENEDECEHETGRGLECIYIILLMSHEEAEALVGSSGLAEAHDCNLTAKLGFPLVHCQMSHTRPC</sequence>
<name>A0ABV0N596_9TELE</name>
<gene>
    <name evidence="1" type="ORF">GOODEAATRI_029639</name>
</gene>
<keyword evidence="2" id="KW-1185">Reference proteome</keyword>
<comment type="caution">
    <text evidence="1">The sequence shown here is derived from an EMBL/GenBank/DDBJ whole genome shotgun (WGS) entry which is preliminary data.</text>
</comment>
<feature type="non-terminal residue" evidence="1">
    <location>
        <position position="75"/>
    </location>
</feature>
<evidence type="ECO:0000313" key="2">
    <source>
        <dbReference type="Proteomes" id="UP001476798"/>
    </source>
</evidence>